<gene>
    <name evidence="1" type="ORF">SsS58_03227</name>
</gene>
<reference evidence="1 2" key="2">
    <citation type="journal article" date="2016" name="Genome Announc.">
        <title>Draft Genome Sequences of Streptomyces scabiei S58, Streptomyces turgidiscabies T45, and Streptomyces acidiscabies a10, the Pathogens of Potato Common Scab, Isolated in Japan.</title>
        <authorList>
            <person name="Tomihama T."/>
            <person name="Nishi Y."/>
            <person name="Sakai M."/>
            <person name="Ikenaga M."/>
            <person name="Okubo T."/>
            <person name="Ikeda S."/>
        </authorList>
    </citation>
    <scope>NUCLEOTIDE SEQUENCE [LARGE SCALE GENOMIC DNA]</scope>
    <source>
        <strain evidence="1 2">S58</strain>
    </source>
</reference>
<accession>A0A124C3Z4</accession>
<dbReference type="EMBL" id="BCMM01000014">
    <property type="protein sequence ID" value="GAQ62853.1"/>
    <property type="molecule type" value="Genomic_DNA"/>
</dbReference>
<proteinExistence type="predicted"/>
<sequence length="99" mass="11009">MLDRMNDATDPRNPAGIRVGDIYEDCSFHPVLCTEVDDDGWVVLSGISLIDGTFPRSCDAQHCAPVRIPVEEVMTIRNDLPAYAHRRQTELRAATGQPE</sequence>
<evidence type="ECO:0000313" key="1">
    <source>
        <dbReference type="EMBL" id="GAQ62853.1"/>
    </source>
</evidence>
<dbReference type="AlphaFoldDB" id="A0A124C3Z4"/>
<evidence type="ECO:0000313" key="2">
    <source>
        <dbReference type="Proteomes" id="UP000067448"/>
    </source>
</evidence>
<reference evidence="2" key="3">
    <citation type="submission" date="2016-02" db="EMBL/GenBank/DDBJ databases">
        <title>Draft genome of pathogenic Streptomyces sp. in Japan.</title>
        <authorList>
            <person name="Tomihama T."/>
            <person name="Ikenaga M."/>
            <person name="Sakai M."/>
            <person name="Okubo T."/>
            <person name="Ikeda S."/>
        </authorList>
    </citation>
    <scope>NUCLEOTIDE SEQUENCE [LARGE SCALE GENOMIC DNA]</scope>
    <source>
        <strain evidence="2">S58</strain>
    </source>
</reference>
<protein>
    <submittedName>
        <fullName evidence="1">Uncharacterized protein</fullName>
    </submittedName>
</protein>
<dbReference type="Proteomes" id="UP000067448">
    <property type="component" value="Unassembled WGS sequence"/>
</dbReference>
<comment type="caution">
    <text evidence="1">The sequence shown here is derived from an EMBL/GenBank/DDBJ whole genome shotgun (WGS) entry which is preliminary data.</text>
</comment>
<name>A0A124C3Z4_STRSC</name>
<reference evidence="2" key="1">
    <citation type="submission" date="2015-11" db="EMBL/GenBank/DDBJ databases">
        <authorList>
            <consortium name="Cross-ministerial Strategic Innovation Promotion Program (SIP) consortium"/>
            <person name="Tomihama T."/>
            <person name="Ikenaga M."/>
            <person name="Sakai M."/>
            <person name="Okubo T."/>
            <person name="Ikeda S."/>
        </authorList>
    </citation>
    <scope>NUCLEOTIDE SEQUENCE [LARGE SCALE GENOMIC DNA]</scope>
    <source>
        <strain evidence="2">S58</strain>
    </source>
</reference>
<dbReference type="OrthoDB" id="4303046at2"/>
<organism evidence="1 2">
    <name type="scientific">Streptomyces scabiei</name>
    <dbReference type="NCBI Taxonomy" id="1930"/>
    <lineage>
        <taxon>Bacteria</taxon>
        <taxon>Bacillati</taxon>
        <taxon>Actinomycetota</taxon>
        <taxon>Actinomycetes</taxon>
        <taxon>Kitasatosporales</taxon>
        <taxon>Streptomycetaceae</taxon>
        <taxon>Streptomyces</taxon>
    </lineage>
</organism>